<dbReference type="EMBL" id="WUQX01000001">
    <property type="protein sequence ID" value="MXP75284.1"/>
    <property type="molecule type" value="Genomic_DNA"/>
</dbReference>
<reference evidence="2 3" key="1">
    <citation type="submission" date="2019-12" db="EMBL/GenBank/DDBJ databases">
        <title>Sporaefaciens musculi gen. nov., sp. nov., a novel bacterium isolated from the caecum of an obese mouse.</title>
        <authorList>
            <person name="Rasmussen T.S."/>
            <person name="Streidl T."/>
            <person name="Hitch T.C.A."/>
            <person name="Wortmann E."/>
            <person name="Deptula P."/>
            <person name="Hansen M."/>
            <person name="Nielsen D.S."/>
            <person name="Clavel T."/>
            <person name="Vogensen F.K."/>
        </authorList>
    </citation>
    <scope>NUCLEOTIDE SEQUENCE [LARGE SCALE GENOMIC DNA]</scope>
    <source>
        <strain evidence="2 3">WCA-9-b2</strain>
    </source>
</reference>
<organism evidence="2 3">
    <name type="scientific">Sporofaciens musculi</name>
    <dbReference type="NCBI Taxonomy" id="2681861"/>
    <lineage>
        <taxon>Bacteria</taxon>
        <taxon>Bacillati</taxon>
        <taxon>Bacillota</taxon>
        <taxon>Clostridia</taxon>
        <taxon>Lachnospirales</taxon>
        <taxon>Lachnospiraceae</taxon>
        <taxon>Sporofaciens</taxon>
    </lineage>
</organism>
<feature type="transmembrane region" description="Helical" evidence="1">
    <location>
        <begin position="38"/>
        <end position="56"/>
    </location>
</feature>
<keyword evidence="1" id="KW-0472">Membrane</keyword>
<dbReference type="AlphaFoldDB" id="A0A7X3MF55"/>
<keyword evidence="3" id="KW-1185">Reference proteome</keyword>
<dbReference type="Proteomes" id="UP000460412">
    <property type="component" value="Unassembled WGS sequence"/>
</dbReference>
<evidence type="ECO:0000313" key="2">
    <source>
        <dbReference type="EMBL" id="MXP75284.1"/>
    </source>
</evidence>
<evidence type="ECO:0000256" key="1">
    <source>
        <dbReference type="SAM" id="Phobius"/>
    </source>
</evidence>
<protein>
    <submittedName>
        <fullName evidence="2">Uncharacterized protein</fullName>
    </submittedName>
</protein>
<comment type="caution">
    <text evidence="2">The sequence shown here is derived from an EMBL/GenBank/DDBJ whole genome shotgun (WGS) entry which is preliminary data.</text>
</comment>
<gene>
    <name evidence="2" type="ORF">GN277_07775</name>
</gene>
<name>A0A7X3MF55_9FIRM</name>
<proteinExistence type="predicted"/>
<keyword evidence="1" id="KW-0812">Transmembrane</keyword>
<evidence type="ECO:0000313" key="3">
    <source>
        <dbReference type="Proteomes" id="UP000460412"/>
    </source>
</evidence>
<keyword evidence="1" id="KW-1133">Transmembrane helix</keyword>
<accession>A0A7X3MF55</accession>
<sequence>MEKKSFFQTKEGGLTIAFIVIMVAFFIILAGLGSANDTICLVGFVIMVAAMLYSPVKTFIIKPKK</sequence>
<dbReference type="RefSeq" id="WP_016218732.1">
    <property type="nucleotide sequence ID" value="NZ_CASZNZ010000056.1"/>
</dbReference>
<feature type="transmembrane region" description="Helical" evidence="1">
    <location>
        <begin position="12"/>
        <end position="32"/>
    </location>
</feature>